<reference evidence="6" key="1">
    <citation type="submission" date="2013-08" db="EMBL/GenBank/DDBJ databases">
        <authorList>
            <person name="Mendez C."/>
            <person name="Richter M."/>
            <person name="Ferrer M."/>
            <person name="Sanchez J."/>
        </authorList>
    </citation>
    <scope>NUCLEOTIDE SEQUENCE</scope>
</reference>
<dbReference type="EMBL" id="AUZX01005094">
    <property type="protein sequence ID" value="EQD69072.1"/>
    <property type="molecule type" value="Genomic_DNA"/>
</dbReference>
<reference evidence="6" key="2">
    <citation type="journal article" date="2014" name="ISME J.">
        <title>Microbial stratification in low pH oxic and suboxic macroscopic growths along an acid mine drainage.</title>
        <authorList>
            <person name="Mendez-Garcia C."/>
            <person name="Mesa V."/>
            <person name="Sprenger R.R."/>
            <person name="Richter M."/>
            <person name="Diez M.S."/>
            <person name="Solano J."/>
            <person name="Bargiela R."/>
            <person name="Golyshina O.V."/>
            <person name="Manteca A."/>
            <person name="Ramos J.L."/>
            <person name="Gallego J.R."/>
            <person name="Llorente I."/>
            <person name="Martins Dos Santos V.A."/>
            <person name="Jensen O.N."/>
            <person name="Pelaez A.I."/>
            <person name="Sanchez J."/>
            <person name="Ferrer M."/>
        </authorList>
    </citation>
    <scope>NUCLEOTIDE SEQUENCE</scope>
</reference>
<dbReference type="InterPro" id="IPR000531">
    <property type="entry name" value="Beta-barrel_TonB"/>
</dbReference>
<dbReference type="SUPFAM" id="SSF56935">
    <property type="entry name" value="Porins"/>
    <property type="match status" value="1"/>
</dbReference>
<dbReference type="Gene3D" id="2.40.170.20">
    <property type="entry name" value="TonB-dependent receptor, beta-barrel domain"/>
    <property type="match status" value="1"/>
</dbReference>
<sequence length="132" mass="14694">ERNTLRYGVYADFQRGLQDNTALVFPADADGNQTSDVPLGITDNNRLLARTASAYVQDQWNISEQLTLNGGLRYDHIGGYLDESQSVRVWAWSMKSATTGRCMPVTRAISPRQPRNSSPRPTSRSSRAPPTH</sequence>
<keyword evidence="2" id="KW-0472">Membrane</keyword>
<feature type="domain" description="TonB-dependent receptor-like beta-barrel" evidence="5">
    <location>
        <begin position="7"/>
        <end position="86"/>
    </location>
</feature>
<dbReference type="Pfam" id="PF00593">
    <property type="entry name" value="TonB_dep_Rec_b-barrel"/>
    <property type="match status" value="1"/>
</dbReference>
<comment type="subcellular location">
    <subcellularLocation>
        <location evidence="1">Cell outer membrane</location>
    </subcellularLocation>
</comment>
<dbReference type="InterPro" id="IPR036942">
    <property type="entry name" value="Beta-barrel_TonB_sf"/>
</dbReference>
<evidence type="ECO:0000256" key="3">
    <source>
        <dbReference type="ARBA" id="ARBA00023237"/>
    </source>
</evidence>
<gene>
    <name evidence="6" type="ORF">B1A_07046</name>
</gene>
<evidence type="ECO:0000256" key="2">
    <source>
        <dbReference type="ARBA" id="ARBA00023136"/>
    </source>
</evidence>
<feature type="region of interest" description="Disordered" evidence="4">
    <location>
        <begin position="103"/>
        <end position="132"/>
    </location>
</feature>
<evidence type="ECO:0000256" key="1">
    <source>
        <dbReference type="ARBA" id="ARBA00004442"/>
    </source>
</evidence>
<keyword evidence="3" id="KW-0998">Cell outer membrane</keyword>
<evidence type="ECO:0000313" key="6">
    <source>
        <dbReference type="EMBL" id="EQD69072.1"/>
    </source>
</evidence>
<feature type="non-terminal residue" evidence="6">
    <location>
        <position position="132"/>
    </location>
</feature>
<feature type="non-terminal residue" evidence="6">
    <location>
        <position position="1"/>
    </location>
</feature>
<evidence type="ECO:0000259" key="5">
    <source>
        <dbReference type="Pfam" id="PF00593"/>
    </source>
</evidence>
<evidence type="ECO:0000256" key="4">
    <source>
        <dbReference type="SAM" id="MobiDB-lite"/>
    </source>
</evidence>
<proteinExistence type="predicted"/>
<organism evidence="6">
    <name type="scientific">mine drainage metagenome</name>
    <dbReference type="NCBI Taxonomy" id="410659"/>
    <lineage>
        <taxon>unclassified sequences</taxon>
        <taxon>metagenomes</taxon>
        <taxon>ecological metagenomes</taxon>
    </lineage>
</organism>
<accession>T1BHF4</accession>
<feature type="compositionally biased region" description="Low complexity" evidence="4">
    <location>
        <begin position="110"/>
        <end position="132"/>
    </location>
</feature>
<name>T1BHF4_9ZZZZ</name>
<dbReference type="AlphaFoldDB" id="T1BHF4"/>
<comment type="caution">
    <text evidence="6">The sequence shown here is derived from an EMBL/GenBank/DDBJ whole genome shotgun (WGS) entry which is preliminary data.</text>
</comment>
<dbReference type="GO" id="GO:0009279">
    <property type="term" value="C:cell outer membrane"/>
    <property type="evidence" value="ECO:0007669"/>
    <property type="project" value="UniProtKB-SubCell"/>
</dbReference>
<protein>
    <recommendedName>
        <fullName evidence="5">TonB-dependent receptor-like beta-barrel domain-containing protein</fullName>
    </recommendedName>
</protein>